<dbReference type="PANTHER" id="PTHR47331:SF5">
    <property type="entry name" value="RIBONUCLEASE H"/>
    <property type="match status" value="1"/>
</dbReference>
<evidence type="ECO:0000313" key="2">
    <source>
        <dbReference type="Proteomes" id="UP000504618"/>
    </source>
</evidence>
<protein>
    <submittedName>
        <fullName evidence="3">Uncharacterized protein LOC112455532</fullName>
    </submittedName>
</protein>
<dbReference type="GeneID" id="112455532"/>
<reference evidence="3" key="1">
    <citation type="submission" date="2025-08" db="UniProtKB">
        <authorList>
            <consortium name="RefSeq"/>
        </authorList>
    </citation>
    <scope>IDENTIFICATION</scope>
    <source>
        <tissue evidence="3">Whole body</tissue>
    </source>
</reference>
<dbReference type="RefSeq" id="XP_024873274.1">
    <property type="nucleotide sequence ID" value="XM_025017506.1"/>
</dbReference>
<dbReference type="AlphaFoldDB" id="A0A6J1PTU6"/>
<evidence type="ECO:0000256" key="1">
    <source>
        <dbReference type="SAM" id="MobiDB-lite"/>
    </source>
</evidence>
<organism evidence="2 3">
    <name type="scientific">Temnothorax curvispinosus</name>
    <dbReference type="NCBI Taxonomy" id="300111"/>
    <lineage>
        <taxon>Eukaryota</taxon>
        <taxon>Metazoa</taxon>
        <taxon>Ecdysozoa</taxon>
        <taxon>Arthropoda</taxon>
        <taxon>Hexapoda</taxon>
        <taxon>Insecta</taxon>
        <taxon>Pterygota</taxon>
        <taxon>Neoptera</taxon>
        <taxon>Endopterygota</taxon>
        <taxon>Hymenoptera</taxon>
        <taxon>Apocrita</taxon>
        <taxon>Aculeata</taxon>
        <taxon>Formicoidea</taxon>
        <taxon>Formicidae</taxon>
        <taxon>Myrmicinae</taxon>
        <taxon>Temnothorax</taxon>
    </lineage>
</organism>
<feature type="region of interest" description="Disordered" evidence="1">
    <location>
        <begin position="355"/>
        <end position="398"/>
    </location>
</feature>
<dbReference type="OrthoDB" id="7698075at2759"/>
<dbReference type="Pfam" id="PF03564">
    <property type="entry name" value="DUF1759"/>
    <property type="match status" value="1"/>
</dbReference>
<keyword evidence="2" id="KW-1185">Reference proteome</keyword>
<name>A0A6J1PTU6_9HYME</name>
<proteinExistence type="predicted"/>
<dbReference type="InterPro" id="IPR005312">
    <property type="entry name" value="DUF1759"/>
</dbReference>
<sequence length="398" mass="45312">MDSIMDHINQQLVLSNYIANTYDNFIKKGSSGITKQRIDSYLSSLDENWKRFSLNHDAILLAVAKLTSEDRQLILTHSYFTDQLFSVTHMDYVAAVEKIKSSISTDQQNLAGSLSAPSRSQDTHISNVSQYQDARLLQINIPTFDGTPSKWLNFRDLPFYDNPRLQVNTALQSLVNLKSMKKESASELEYLYTAVLQIYRTLETLQRPVDKWDDFLVFMTVQKLDSESVKAWENKLGSSKIPPSWQELNEFLITRLFSLQAHEKSQVGNTAKTHYQGTSGDNASSNTSVCPICKEKHFIVKCPKYINETIAQKLALIAKHKLCYNCLGKHRVANCKVTKRCRTCSKKHHTTIHRTETSFSTKDTKSEPQQQSSLTESGQIYIKSEPQEQFSLTESGQS</sequence>
<evidence type="ECO:0000313" key="3">
    <source>
        <dbReference type="RefSeq" id="XP_024873274.1"/>
    </source>
</evidence>
<dbReference type="PANTHER" id="PTHR47331">
    <property type="entry name" value="PHD-TYPE DOMAIN-CONTAINING PROTEIN"/>
    <property type="match status" value="1"/>
</dbReference>
<feature type="compositionally biased region" description="Polar residues" evidence="1">
    <location>
        <begin position="387"/>
        <end position="398"/>
    </location>
</feature>
<feature type="compositionally biased region" description="Polar residues" evidence="1">
    <location>
        <begin position="357"/>
        <end position="378"/>
    </location>
</feature>
<accession>A0A6J1PTU6</accession>
<gene>
    <name evidence="3" type="primary">LOC112455532</name>
</gene>
<dbReference type="Proteomes" id="UP000504618">
    <property type="component" value="Unplaced"/>
</dbReference>